<comment type="caution">
    <text evidence="2">The sequence shown here is derived from an EMBL/GenBank/DDBJ whole genome shotgun (WGS) entry which is preliminary data.</text>
</comment>
<keyword evidence="3" id="KW-1185">Reference proteome</keyword>
<dbReference type="Proteomes" id="UP001151760">
    <property type="component" value="Unassembled WGS sequence"/>
</dbReference>
<evidence type="ECO:0000313" key="2">
    <source>
        <dbReference type="EMBL" id="GJT50173.1"/>
    </source>
</evidence>
<protein>
    <submittedName>
        <fullName evidence="2">Zinc knuckle CX2CX4HX4C containing protein</fullName>
    </submittedName>
</protein>
<proteinExistence type="predicted"/>
<dbReference type="InterPro" id="IPR040256">
    <property type="entry name" value="At4g02000-like"/>
</dbReference>
<name>A0ABQ5EGW9_9ASTR</name>
<gene>
    <name evidence="2" type="ORF">Tco_0976330</name>
</gene>
<reference evidence="2" key="2">
    <citation type="submission" date="2022-01" db="EMBL/GenBank/DDBJ databases">
        <authorList>
            <person name="Yamashiro T."/>
            <person name="Shiraishi A."/>
            <person name="Satake H."/>
            <person name="Nakayama K."/>
        </authorList>
    </citation>
    <scope>NUCLEOTIDE SEQUENCE</scope>
</reference>
<organism evidence="2 3">
    <name type="scientific">Tanacetum coccineum</name>
    <dbReference type="NCBI Taxonomy" id="301880"/>
    <lineage>
        <taxon>Eukaryota</taxon>
        <taxon>Viridiplantae</taxon>
        <taxon>Streptophyta</taxon>
        <taxon>Embryophyta</taxon>
        <taxon>Tracheophyta</taxon>
        <taxon>Spermatophyta</taxon>
        <taxon>Magnoliopsida</taxon>
        <taxon>eudicotyledons</taxon>
        <taxon>Gunneridae</taxon>
        <taxon>Pentapetalae</taxon>
        <taxon>asterids</taxon>
        <taxon>campanulids</taxon>
        <taxon>Asterales</taxon>
        <taxon>Asteraceae</taxon>
        <taxon>Asteroideae</taxon>
        <taxon>Anthemideae</taxon>
        <taxon>Anthemidinae</taxon>
        <taxon>Tanacetum</taxon>
    </lineage>
</organism>
<dbReference type="EMBL" id="BQNB010016298">
    <property type="protein sequence ID" value="GJT50173.1"/>
    <property type="molecule type" value="Genomic_DNA"/>
</dbReference>
<reference evidence="2" key="1">
    <citation type="journal article" date="2022" name="Int. J. Mol. Sci.">
        <title>Draft Genome of Tanacetum Coccineum: Genomic Comparison of Closely Related Tanacetum-Family Plants.</title>
        <authorList>
            <person name="Yamashiro T."/>
            <person name="Shiraishi A."/>
            <person name="Nakayama K."/>
            <person name="Satake H."/>
        </authorList>
    </citation>
    <scope>NUCLEOTIDE SEQUENCE</scope>
</reference>
<dbReference type="PANTHER" id="PTHR31286:SF99">
    <property type="entry name" value="DUF4283 DOMAIN-CONTAINING PROTEIN"/>
    <property type="match status" value="1"/>
</dbReference>
<evidence type="ECO:0000256" key="1">
    <source>
        <dbReference type="SAM" id="MobiDB-lite"/>
    </source>
</evidence>
<accession>A0ABQ5EGW9</accession>
<sequence length="484" mass="54117">MELGKRVTGASSRSSCYSKSRFFCLESFAFPDRSGDLGKLFVYSLTMLVKHFSYSLRVEFLFEHKVRKLILKLASDDPVRTAFSFFFSSVVPPWSWKRIQELFIAGSTKGVGLTTRVNGRYGGGNGVCNEGNVWGRDGAHGIVNGNVDTNTTQDDGHSPNIVADADLDIPLVSVEKISNRFANTLFGWECLGSDGTQAIVNGIVDTNTTQDDGHNPNVTPNLCFALILRENSQTKKVHLSELHNDEIVTCADLAIPLASVEEIRKVWNKSGPWLSRLIPIILNIWTPHSQLQKDEITMVLVWVKLHNVSIVAYLEKCLSLITTKLRRPIMLDAYTSNMCVKSWGRNNYARVLIECQSPRCDKCKIFDHNDDRCPKTVKVVEPTKATDDGFVELTKPKPNYYYRPLSKLANGNGEASTSHPKGISKQVPDPNGINEDDIFDVTNVQMKKDDDTFGSSNHDSDNEEVEEVFVEMAPPKKTFRKSSI</sequence>
<dbReference type="PANTHER" id="PTHR31286">
    <property type="entry name" value="GLYCINE-RICH CELL WALL STRUCTURAL PROTEIN 1.8-LIKE"/>
    <property type="match status" value="1"/>
</dbReference>
<feature type="region of interest" description="Disordered" evidence="1">
    <location>
        <begin position="411"/>
        <end position="467"/>
    </location>
</feature>
<evidence type="ECO:0000313" key="3">
    <source>
        <dbReference type="Proteomes" id="UP001151760"/>
    </source>
</evidence>